<dbReference type="EMBL" id="MDYP01000001">
    <property type="protein sequence ID" value="OQE12504.1"/>
    <property type="molecule type" value="Genomic_DNA"/>
</dbReference>
<proteinExistence type="predicted"/>
<evidence type="ECO:0000313" key="1">
    <source>
        <dbReference type="EMBL" id="OQE12504.1"/>
    </source>
</evidence>
<gene>
    <name evidence="1" type="ORF">PENVUL_c001G10040</name>
</gene>
<dbReference type="AlphaFoldDB" id="A0A1V6SFM1"/>
<sequence length="165" mass="18569">MKMAMKKENLGNSISFFSGAHIVTGMNLRLSEENGYEAIDLEGNEDPEDRILLGTNVAGSNEETPSLLTWYEFCYGPAMMKSFTFTRKLEGFDPGPLRSELKSYLQLLRPHSNHNFDAEYLRYCLFSTLDQRTCLFVVRDGVMLVVTIPSSSPLLEGKNNLLLAS</sequence>
<accession>A0A1V6SFM1</accession>
<evidence type="ECO:0000313" key="2">
    <source>
        <dbReference type="Proteomes" id="UP000191518"/>
    </source>
</evidence>
<comment type="caution">
    <text evidence="1">The sequence shown here is derived from an EMBL/GenBank/DDBJ whole genome shotgun (WGS) entry which is preliminary data.</text>
</comment>
<dbReference type="Proteomes" id="UP000191518">
    <property type="component" value="Unassembled WGS sequence"/>
</dbReference>
<organism evidence="1 2">
    <name type="scientific">Penicillium vulpinum</name>
    <dbReference type="NCBI Taxonomy" id="29845"/>
    <lineage>
        <taxon>Eukaryota</taxon>
        <taxon>Fungi</taxon>
        <taxon>Dikarya</taxon>
        <taxon>Ascomycota</taxon>
        <taxon>Pezizomycotina</taxon>
        <taxon>Eurotiomycetes</taxon>
        <taxon>Eurotiomycetidae</taxon>
        <taxon>Eurotiales</taxon>
        <taxon>Aspergillaceae</taxon>
        <taxon>Penicillium</taxon>
    </lineage>
</organism>
<reference evidence="2" key="1">
    <citation type="journal article" date="2017" name="Nat. Microbiol.">
        <title>Global analysis of biosynthetic gene clusters reveals vast potential of secondary metabolite production in Penicillium species.</title>
        <authorList>
            <person name="Nielsen J.C."/>
            <person name="Grijseels S."/>
            <person name="Prigent S."/>
            <person name="Ji B."/>
            <person name="Dainat J."/>
            <person name="Nielsen K.F."/>
            <person name="Frisvad J.C."/>
            <person name="Workman M."/>
            <person name="Nielsen J."/>
        </authorList>
    </citation>
    <scope>NUCLEOTIDE SEQUENCE [LARGE SCALE GENOMIC DNA]</scope>
    <source>
        <strain evidence="2">IBT 29486</strain>
    </source>
</reference>
<protein>
    <submittedName>
        <fullName evidence="1">Uncharacterized protein</fullName>
    </submittedName>
</protein>
<keyword evidence="2" id="KW-1185">Reference proteome</keyword>
<name>A0A1V6SFM1_9EURO</name>